<dbReference type="VEuPathDB" id="FungiDB:HpaG808988"/>
<protein>
    <submittedName>
        <fullName evidence="1">Uncharacterized protein</fullName>
    </submittedName>
</protein>
<name>M4BRE8_HYAAE</name>
<proteinExistence type="predicted"/>
<dbReference type="InParanoid" id="M4BRE8"/>
<dbReference type="EMBL" id="JH598638">
    <property type="status" value="NOT_ANNOTATED_CDS"/>
    <property type="molecule type" value="Genomic_DNA"/>
</dbReference>
<dbReference type="AlphaFoldDB" id="M4BRE8"/>
<dbReference type="Proteomes" id="UP000011713">
    <property type="component" value="Unassembled WGS sequence"/>
</dbReference>
<reference evidence="2" key="1">
    <citation type="journal article" date="2010" name="Science">
        <title>Signatures of adaptation to obligate biotrophy in the Hyaloperonospora arabidopsidis genome.</title>
        <authorList>
            <person name="Baxter L."/>
            <person name="Tripathy S."/>
            <person name="Ishaque N."/>
            <person name="Boot N."/>
            <person name="Cabral A."/>
            <person name="Kemen E."/>
            <person name="Thines M."/>
            <person name="Ah-Fong A."/>
            <person name="Anderson R."/>
            <person name="Badejoko W."/>
            <person name="Bittner-Eddy P."/>
            <person name="Boore J.L."/>
            <person name="Chibucos M.C."/>
            <person name="Coates M."/>
            <person name="Dehal P."/>
            <person name="Delehaunty K."/>
            <person name="Dong S."/>
            <person name="Downton P."/>
            <person name="Dumas B."/>
            <person name="Fabro G."/>
            <person name="Fronick C."/>
            <person name="Fuerstenberg S.I."/>
            <person name="Fulton L."/>
            <person name="Gaulin E."/>
            <person name="Govers F."/>
            <person name="Hughes L."/>
            <person name="Humphray S."/>
            <person name="Jiang R.H."/>
            <person name="Judelson H."/>
            <person name="Kamoun S."/>
            <person name="Kyung K."/>
            <person name="Meijer H."/>
            <person name="Minx P."/>
            <person name="Morris P."/>
            <person name="Nelson J."/>
            <person name="Phuntumart V."/>
            <person name="Qutob D."/>
            <person name="Rehmany A."/>
            <person name="Rougon-Cardoso A."/>
            <person name="Ryden P."/>
            <person name="Torto-Alalibo T."/>
            <person name="Studholme D."/>
            <person name="Wang Y."/>
            <person name="Win J."/>
            <person name="Wood J."/>
            <person name="Clifton S.W."/>
            <person name="Rogers J."/>
            <person name="Van den Ackerveken G."/>
            <person name="Jones J.D."/>
            <person name="McDowell J.M."/>
            <person name="Beynon J."/>
            <person name="Tyler B.M."/>
        </authorList>
    </citation>
    <scope>NUCLEOTIDE SEQUENCE [LARGE SCALE GENOMIC DNA]</scope>
    <source>
        <strain evidence="2">Emoy2</strain>
    </source>
</reference>
<keyword evidence="2" id="KW-1185">Reference proteome</keyword>
<accession>M4BRE8</accession>
<reference evidence="1" key="2">
    <citation type="submission" date="2015-06" db="UniProtKB">
        <authorList>
            <consortium name="EnsemblProtists"/>
        </authorList>
    </citation>
    <scope>IDENTIFICATION</scope>
    <source>
        <strain evidence="1">Emoy2</strain>
    </source>
</reference>
<dbReference type="EnsemblProtists" id="HpaT808988">
    <property type="protein sequence ID" value="HpaP808988"/>
    <property type="gene ID" value="HpaG808988"/>
</dbReference>
<organism evidence="1 2">
    <name type="scientific">Hyaloperonospora arabidopsidis (strain Emoy2)</name>
    <name type="common">Downy mildew agent</name>
    <name type="synonym">Peronospora arabidopsidis</name>
    <dbReference type="NCBI Taxonomy" id="559515"/>
    <lineage>
        <taxon>Eukaryota</taxon>
        <taxon>Sar</taxon>
        <taxon>Stramenopiles</taxon>
        <taxon>Oomycota</taxon>
        <taxon>Peronosporomycetes</taxon>
        <taxon>Peronosporales</taxon>
        <taxon>Peronosporaceae</taxon>
        <taxon>Hyaloperonospora</taxon>
    </lineage>
</organism>
<sequence>MRLQGHRLTLIKKESIVQQLIVHLMLTIGMKRYIGGFSDMDTNRNAIRLDCAVEYSNTSAFVEDLGHFEMKRLAAIDDHTRATLLANISSLIFGIIEEFFG</sequence>
<dbReference type="HOGENOM" id="CLU_151599_0_0_1"/>
<evidence type="ECO:0000313" key="1">
    <source>
        <dbReference type="EnsemblProtists" id="HpaP808988"/>
    </source>
</evidence>
<evidence type="ECO:0000313" key="2">
    <source>
        <dbReference type="Proteomes" id="UP000011713"/>
    </source>
</evidence>